<evidence type="ECO:0000256" key="3">
    <source>
        <dbReference type="ARBA" id="ARBA00022448"/>
    </source>
</evidence>
<gene>
    <name evidence="14" type="ORF">SJS82_11470</name>
</gene>
<evidence type="ECO:0000256" key="10">
    <source>
        <dbReference type="ARBA" id="ARBA00023237"/>
    </source>
</evidence>
<name>A0AAP6GBU0_AERME</name>
<evidence type="ECO:0000256" key="2">
    <source>
        <dbReference type="ARBA" id="ARBA00005710"/>
    </source>
</evidence>
<feature type="signal peptide" evidence="12">
    <location>
        <begin position="1"/>
        <end position="21"/>
    </location>
</feature>
<evidence type="ECO:0000256" key="4">
    <source>
        <dbReference type="ARBA" id="ARBA00022452"/>
    </source>
</evidence>
<dbReference type="SUPFAM" id="SSF103088">
    <property type="entry name" value="OmpA-like"/>
    <property type="match status" value="1"/>
</dbReference>
<dbReference type="GO" id="GO:0009279">
    <property type="term" value="C:cell outer membrane"/>
    <property type="evidence" value="ECO:0007669"/>
    <property type="project" value="UniProtKB-SubCell"/>
</dbReference>
<protein>
    <submittedName>
        <fullName evidence="14">OmpA family protein</fullName>
    </submittedName>
</protein>
<feature type="chain" id="PRO_5042834553" evidence="12">
    <location>
        <begin position="22"/>
        <end position="358"/>
    </location>
</feature>
<dbReference type="EMBL" id="JAWZXF010000010">
    <property type="protein sequence ID" value="MDX7922550.1"/>
    <property type="molecule type" value="Genomic_DNA"/>
</dbReference>
<dbReference type="Pfam" id="PF00691">
    <property type="entry name" value="OmpA"/>
    <property type="match status" value="1"/>
</dbReference>
<dbReference type="GO" id="GO:0051701">
    <property type="term" value="P:biological process involved in interaction with host"/>
    <property type="evidence" value="ECO:0007669"/>
    <property type="project" value="UniProtKB-ARBA"/>
</dbReference>
<dbReference type="Gene3D" id="2.40.160.20">
    <property type="match status" value="1"/>
</dbReference>
<evidence type="ECO:0000313" key="15">
    <source>
        <dbReference type="Proteomes" id="UP001285835"/>
    </source>
</evidence>
<evidence type="ECO:0000256" key="8">
    <source>
        <dbReference type="ARBA" id="ARBA00023136"/>
    </source>
</evidence>
<accession>A0AAP6GBU0</accession>
<evidence type="ECO:0000256" key="5">
    <source>
        <dbReference type="ARBA" id="ARBA00022692"/>
    </source>
</evidence>
<keyword evidence="5" id="KW-0812">Transmembrane</keyword>
<dbReference type="InterPro" id="IPR006664">
    <property type="entry name" value="OMP_bac"/>
</dbReference>
<evidence type="ECO:0000313" key="14">
    <source>
        <dbReference type="EMBL" id="MDX7922550.1"/>
    </source>
</evidence>
<dbReference type="Proteomes" id="UP001285835">
    <property type="component" value="Unassembled WGS sequence"/>
</dbReference>
<reference evidence="14" key="1">
    <citation type="submission" date="2023-11" db="EMBL/GenBank/DDBJ databases">
        <title>WGS of Aeromonas in Northern Israel.</title>
        <authorList>
            <person name="Hershko Y."/>
        </authorList>
    </citation>
    <scope>NUCLEOTIDE SEQUENCE</scope>
    <source>
        <strain evidence="14">02297</strain>
    </source>
</reference>
<comment type="similarity">
    <text evidence="2">Belongs to the outer membrane OOP (TC 1.B.6) superfamily. OmpA family.</text>
</comment>
<dbReference type="InterPro" id="IPR050330">
    <property type="entry name" value="Bact_OuterMem_StrucFunc"/>
</dbReference>
<feature type="domain" description="OmpA-like" evidence="13">
    <location>
        <begin position="210"/>
        <end position="338"/>
    </location>
</feature>
<comment type="caution">
    <text evidence="14">The sequence shown here is derived from an EMBL/GenBank/DDBJ whole genome shotgun (WGS) entry which is preliminary data.</text>
</comment>
<keyword evidence="6" id="KW-0406">Ion transport</keyword>
<dbReference type="InterPro" id="IPR002368">
    <property type="entry name" value="OmpA"/>
</dbReference>
<dbReference type="Gene3D" id="3.30.1330.60">
    <property type="entry name" value="OmpA-like domain"/>
    <property type="match status" value="1"/>
</dbReference>
<dbReference type="InterPro" id="IPR036737">
    <property type="entry name" value="OmpA-like_sf"/>
</dbReference>
<keyword evidence="9" id="KW-1015">Disulfide bond</keyword>
<dbReference type="PRINTS" id="PR01021">
    <property type="entry name" value="OMPADOMAIN"/>
</dbReference>
<keyword evidence="12" id="KW-0732">Signal</keyword>
<dbReference type="PANTHER" id="PTHR30329:SF21">
    <property type="entry name" value="LIPOPROTEIN YIAD-RELATED"/>
    <property type="match status" value="1"/>
</dbReference>
<evidence type="ECO:0000259" key="13">
    <source>
        <dbReference type="PROSITE" id="PS51123"/>
    </source>
</evidence>
<dbReference type="RefSeq" id="WP_247627014.1">
    <property type="nucleotide sequence ID" value="NZ_JAWZXF010000010.1"/>
</dbReference>
<dbReference type="PROSITE" id="PS51123">
    <property type="entry name" value="OMPA_2"/>
    <property type="match status" value="1"/>
</dbReference>
<dbReference type="GO" id="GO:0046930">
    <property type="term" value="C:pore complex"/>
    <property type="evidence" value="ECO:0007669"/>
    <property type="project" value="UniProtKB-KW"/>
</dbReference>
<comment type="subcellular location">
    <subcellularLocation>
        <location evidence="1">Cell outer membrane</location>
        <topology evidence="1">Multi-pass membrane protein</topology>
    </subcellularLocation>
</comment>
<dbReference type="CDD" id="cd07185">
    <property type="entry name" value="OmpA_C-like"/>
    <property type="match status" value="1"/>
</dbReference>
<dbReference type="AlphaFoldDB" id="A0AAP6GBU0"/>
<keyword evidence="4" id="KW-1134">Transmembrane beta strand</keyword>
<evidence type="ECO:0000256" key="12">
    <source>
        <dbReference type="SAM" id="SignalP"/>
    </source>
</evidence>
<dbReference type="PANTHER" id="PTHR30329">
    <property type="entry name" value="STATOR ELEMENT OF FLAGELLAR MOTOR COMPLEX"/>
    <property type="match status" value="1"/>
</dbReference>
<dbReference type="GO" id="GO:0006811">
    <property type="term" value="P:monoatomic ion transport"/>
    <property type="evidence" value="ECO:0007669"/>
    <property type="project" value="UniProtKB-KW"/>
</dbReference>
<dbReference type="FunFam" id="3.30.1330.60:FF:000004">
    <property type="entry name" value="Outer membrane protein A"/>
    <property type="match status" value="1"/>
</dbReference>
<dbReference type="InterPro" id="IPR011250">
    <property type="entry name" value="OMP/PagP_B-barrel"/>
</dbReference>
<keyword evidence="7" id="KW-0626">Porin</keyword>
<evidence type="ECO:0000256" key="11">
    <source>
        <dbReference type="PROSITE-ProRule" id="PRU00473"/>
    </source>
</evidence>
<evidence type="ECO:0000256" key="9">
    <source>
        <dbReference type="ARBA" id="ARBA00023157"/>
    </source>
</evidence>
<evidence type="ECO:0000256" key="1">
    <source>
        <dbReference type="ARBA" id="ARBA00004571"/>
    </source>
</evidence>
<dbReference type="GO" id="GO:0015288">
    <property type="term" value="F:porin activity"/>
    <property type="evidence" value="ECO:0007669"/>
    <property type="project" value="UniProtKB-KW"/>
</dbReference>
<keyword evidence="10" id="KW-0998">Cell outer membrane</keyword>
<proteinExistence type="inferred from homology"/>
<dbReference type="InterPro" id="IPR006665">
    <property type="entry name" value="OmpA-like"/>
</dbReference>
<evidence type="ECO:0000256" key="6">
    <source>
        <dbReference type="ARBA" id="ARBA00023065"/>
    </source>
</evidence>
<organism evidence="14 15">
    <name type="scientific">Aeromonas media</name>
    <dbReference type="NCBI Taxonomy" id="651"/>
    <lineage>
        <taxon>Bacteria</taxon>
        <taxon>Pseudomonadati</taxon>
        <taxon>Pseudomonadota</taxon>
        <taxon>Gammaproteobacteria</taxon>
        <taxon>Aeromonadales</taxon>
        <taxon>Aeromonadaceae</taxon>
        <taxon>Aeromonas</taxon>
    </lineage>
</organism>
<dbReference type="InterPro" id="IPR000498">
    <property type="entry name" value="OmpA-like_TM_dom"/>
</dbReference>
<dbReference type="Pfam" id="PF01389">
    <property type="entry name" value="OmpA_membrane"/>
    <property type="match status" value="1"/>
</dbReference>
<evidence type="ECO:0000256" key="7">
    <source>
        <dbReference type="ARBA" id="ARBA00023114"/>
    </source>
</evidence>
<dbReference type="PRINTS" id="PR01022">
    <property type="entry name" value="OUTRMMBRANEA"/>
</dbReference>
<sequence length="358" mass="37653">MNIRLKPVWIALALATSAAQAAPMHDWYIGAGGGWAIAHDINDFSQGVDKDATAIDAFVGYNFTENLGAELGYLSTGDWDIAGNDFNSQGATLSVIGRLPLGDIFSVFAEGGGYLYHVDSVNGGDDNLAPLAGLGLTARLTDWVDIQARYRYLVRVGDDPDNDKLGSGTQRWVSDISTATLELVLHPNRTVAAVPVAAPLVVTPPPPPEPVDQTFNLSSDVLFAFGKAELKPEGMAALDDLYQQIVDVKPKDGNALVMGYTDRIGSDANNQALSEARASTVANFLIGKGLPADKVSIQGNGESNPVTGTQCDDVKARAALIDCLAPDRRVEIRVTGVQAAAPAATEPAAEPAAEQPAQ</sequence>
<keyword evidence="3" id="KW-0813">Transport</keyword>
<keyword evidence="8 11" id="KW-0472">Membrane</keyword>
<dbReference type="SUPFAM" id="SSF56925">
    <property type="entry name" value="OMPA-like"/>
    <property type="match status" value="1"/>
</dbReference>